<gene>
    <name evidence="1" type="ORF">RPERSI_LOCUS33643</name>
</gene>
<feature type="non-terminal residue" evidence="1">
    <location>
        <position position="1"/>
    </location>
</feature>
<keyword evidence="2" id="KW-1185">Reference proteome</keyword>
<dbReference type="EMBL" id="CAJVQC010146513">
    <property type="protein sequence ID" value="CAG8845381.1"/>
    <property type="molecule type" value="Genomic_DNA"/>
</dbReference>
<evidence type="ECO:0000313" key="1">
    <source>
        <dbReference type="EMBL" id="CAG8845381.1"/>
    </source>
</evidence>
<comment type="caution">
    <text evidence="1">The sequence shown here is derived from an EMBL/GenBank/DDBJ whole genome shotgun (WGS) entry which is preliminary data.</text>
</comment>
<dbReference type="Proteomes" id="UP000789920">
    <property type="component" value="Unassembled WGS sequence"/>
</dbReference>
<name>A0ACA9SR81_9GLOM</name>
<evidence type="ECO:0000313" key="2">
    <source>
        <dbReference type="Proteomes" id="UP000789920"/>
    </source>
</evidence>
<protein>
    <submittedName>
        <fullName evidence="1">2746_t:CDS:1</fullName>
    </submittedName>
</protein>
<reference evidence="1" key="1">
    <citation type="submission" date="2021-06" db="EMBL/GenBank/DDBJ databases">
        <authorList>
            <person name="Kallberg Y."/>
            <person name="Tangrot J."/>
            <person name="Rosling A."/>
        </authorList>
    </citation>
    <scope>NUCLEOTIDE SEQUENCE</scope>
    <source>
        <strain evidence="1">MA461A</strain>
    </source>
</reference>
<accession>A0ACA9SR81</accession>
<proteinExistence type="predicted"/>
<sequence length="49" mass="5259">LLREVETKLLVVTIGNGYKEAGPGQGAEQVQPPLSQLQDKPEQGSVVEQ</sequence>
<organism evidence="1 2">
    <name type="scientific">Racocetra persica</name>
    <dbReference type="NCBI Taxonomy" id="160502"/>
    <lineage>
        <taxon>Eukaryota</taxon>
        <taxon>Fungi</taxon>
        <taxon>Fungi incertae sedis</taxon>
        <taxon>Mucoromycota</taxon>
        <taxon>Glomeromycotina</taxon>
        <taxon>Glomeromycetes</taxon>
        <taxon>Diversisporales</taxon>
        <taxon>Gigasporaceae</taxon>
        <taxon>Racocetra</taxon>
    </lineage>
</organism>